<sequence length="87" mass="10153">MVRKIIIVACAINNFYLFVHKKRTIHNLNGKSVRRKPAGVQPDENRFTERLLMKIFSPRRAEADRRSAILESIYRVPPNDVFGTLEE</sequence>
<dbReference type="EMBL" id="LUUL01000120">
    <property type="protein sequence ID" value="OAI22503.1"/>
    <property type="molecule type" value="Genomic_DNA"/>
</dbReference>
<protein>
    <submittedName>
        <fullName evidence="1">Uncharacterized protein</fullName>
    </submittedName>
</protein>
<dbReference type="AlphaFoldDB" id="A0AA91I4M7"/>
<keyword evidence="2" id="KW-1185">Reference proteome</keyword>
<evidence type="ECO:0000313" key="1">
    <source>
        <dbReference type="EMBL" id="OAI22503.1"/>
    </source>
</evidence>
<dbReference type="Proteomes" id="UP000077734">
    <property type="component" value="Unassembled WGS sequence"/>
</dbReference>
<accession>A0AA91I4M7</accession>
<name>A0AA91I4M7_9GAMM</name>
<gene>
    <name evidence="1" type="ORF">A1356_19160</name>
</gene>
<reference evidence="1 2" key="1">
    <citation type="submission" date="2016-03" db="EMBL/GenBank/DDBJ databases">
        <authorList>
            <person name="Heylen K."/>
            <person name="De Vos P."/>
            <person name="Vekeman B."/>
        </authorList>
    </citation>
    <scope>NUCLEOTIDE SEQUENCE [LARGE SCALE GENOMIC DNA]</scope>
    <source>
        <strain evidence="1 2">R-49807</strain>
    </source>
</reference>
<comment type="caution">
    <text evidence="1">The sequence shown here is derived from an EMBL/GenBank/DDBJ whole genome shotgun (WGS) entry which is preliminary data.</text>
</comment>
<proteinExistence type="predicted"/>
<organism evidence="1 2">
    <name type="scientific">Methylomonas koyamae</name>
    <dbReference type="NCBI Taxonomy" id="702114"/>
    <lineage>
        <taxon>Bacteria</taxon>
        <taxon>Pseudomonadati</taxon>
        <taxon>Pseudomonadota</taxon>
        <taxon>Gammaproteobacteria</taxon>
        <taxon>Methylococcales</taxon>
        <taxon>Methylococcaceae</taxon>
        <taxon>Methylomonas</taxon>
    </lineage>
</organism>
<evidence type="ECO:0000313" key="2">
    <source>
        <dbReference type="Proteomes" id="UP000077734"/>
    </source>
</evidence>